<evidence type="ECO:0000313" key="9">
    <source>
        <dbReference type="EMBL" id="ABO97082.1"/>
    </source>
</evidence>
<evidence type="ECO:0000256" key="6">
    <source>
        <dbReference type="ARBA" id="ARBA00035303"/>
    </source>
</evidence>
<organism evidence="9 10">
    <name type="scientific">Ostreococcus lucimarinus (strain CCE9901)</name>
    <dbReference type="NCBI Taxonomy" id="436017"/>
    <lineage>
        <taxon>Eukaryota</taxon>
        <taxon>Viridiplantae</taxon>
        <taxon>Chlorophyta</taxon>
        <taxon>Mamiellophyceae</taxon>
        <taxon>Mamiellales</taxon>
        <taxon>Bathycoccaceae</taxon>
        <taxon>Ostreococcus</taxon>
    </lineage>
</organism>
<dbReference type="GO" id="GO:0005730">
    <property type="term" value="C:nucleolus"/>
    <property type="evidence" value="ECO:0007669"/>
    <property type="project" value="EnsemblPlants"/>
</dbReference>
<feature type="region of interest" description="Disordered" evidence="8">
    <location>
        <begin position="1"/>
        <end position="26"/>
    </location>
</feature>
<dbReference type="GO" id="GO:0005840">
    <property type="term" value="C:ribosome"/>
    <property type="evidence" value="ECO:0007669"/>
    <property type="project" value="UniProtKB-KW"/>
</dbReference>
<evidence type="ECO:0000256" key="3">
    <source>
        <dbReference type="ARBA" id="ARBA00022884"/>
    </source>
</evidence>
<sequence>MTPKEAKRQQRHRKIRSKISGSSERPRISVYRSNQHVYVQVIDDENQKTIAALGTMSASVKAVIGSEEWKGKTVESAEQVGKMLGAVCVEKGITQAVFDRGGFLYHGRVKAIADGARAAGVAM</sequence>
<dbReference type="EMBL" id="CP000587">
    <property type="protein sequence ID" value="ABO97082.1"/>
    <property type="molecule type" value="Genomic_DNA"/>
</dbReference>
<evidence type="ECO:0000256" key="7">
    <source>
        <dbReference type="ARBA" id="ARBA00082729"/>
    </source>
</evidence>
<dbReference type="Gene3D" id="3.30.420.100">
    <property type="match status" value="1"/>
</dbReference>
<dbReference type="RefSeq" id="XP_001418789.1">
    <property type="nucleotide sequence ID" value="XM_001418752.1"/>
</dbReference>
<dbReference type="OrthoDB" id="1932324at2759"/>
<dbReference type="HOGENOM" id="CLU_098841_0_1_1"/>
<dbReference type="GO" id="GO:0003735">
    <property type="term" value="F:structural constituent of ribosome"/>
    <property type="evidence" value="ECO:0007669"/>
    <property type="project" value="InterPro"/>
</dbReference>
<dbReference type="GO" id="GO:0008097">
    <property type="term" value="F:5S rRNA binding"/>
    <property type="evidence" value="ECO:0007669"/>
    <property type="project" value="TreeGrafter"/>
</dbReference>
<dbReference type="GO" id="GO:0006412">
    <property type="term" value="P:translation"/>
    <property type="evidence" value="ECO:0007669"/>
    <property type="project" value="InterPro"/>
</dbReference>
<keyword evidence="2" id="KW-0699">rRNA-binding</keyword>
<dbReference type="InterPro" id="IPR004389">
    <property type="entry name" value="Ribosomal_uL18_bac-type"/>
</dbReference>
<evidence type="ECO:0000256" key="5">
    <source>
        <dbReference type="ARBA" id="ARBA00023274"/>
    </source>
</evidence>
<dbReference type="STRING" id="436017.A4S0S2"/>
<reference evidence="9 10" key="1">
    <citation type="journal article" date="2007" name="Proc. Natl. Acad. Sci. U.S.A.">
        <title>The tiny eukaryote Ostreococcus provides genomic insights into the paradox of plankton speciation.</title>
        <authorList>
            <person name="Palenik B."/>
            <person name="Grimwood J."/>
            <person name="Aerts A."/>
            <person name="Rouze P."/>
            <person name="Salamov A."/>
            <person name="Putnam N."/>
            <person name="Dupont C."/>
            <person name="Jorgensen R."/>
            <person name="Derelle E."/>
            <person name="Rombauts S."/>
            <person name="Zhou K."/>
            <person name="Otillar R."/>
            <person name="Merchant S.S."/>
            <person name="Podell S."/>
            <person name="Gaasterland T."/>
            <person name="Napoli C."/>
            <person name="Gendler K."/>
            <person name="Manuell A."/>
            <person name="Tai V."/>
            <person name="Vallon O."/>
            <person name="Piganeau G."/>
            <person name="Jancek S."/>
            <person name="Heijde M."/>
            <person name="Jabbari K."/>
            <person name="Bowler C."/>
            <person name="Lohr M."/>
            <person name="Robbens S."/>
            <person name="Werner G."/>
            <person name="Dubchak I."/>
            <person name="Pazour G.J."/>
            <person name="Ren Q."/>
            <person name="Paulsen I."/>
            <person name="Delwiche C."/>
            <person name="Schmutz J."/>
            <person name="Rokhsar D."/>
            <person name="Van de Peer Y."/>
            <person name="Moreau H."/>
            <person name="Grigoriev I.V."/>
        </authorList>
    </citation>
    <scope>NUCLEOTIDE SEQUENCE [LARGE SCALE GENOMIC DNA]</scope>
    <source>
        <strain evidence="9 10">CCE9901</strain>
    </source>
</reference>
<dbReference type="PANTHER" id="PTHR12899">
    <property type="entry name" value="39S RIBOSOMAL PROTEIN L18, MITOCHONDRIAL"/>
    <property type="match status" value="1"/>
</dbReference>
<dbReference type="HAMAP" id="MF_01337_B">
    <property type="entry name" value="Ribosomal_uL18_B"/>
    <property type="match status" value="1"/>
</dbReference>
<dbReference type="GeneID" id="5002850"/>
<evidence type="ECO:0000256" key="4">
    <source>
        <dbReference type="ARBA" id="ARBA00022980"/>
    </source>
</evidence>
<evidence type="ECO:0000313" key="10">
    <source>
        <dbReference type="Proteomes" id="UP000001568"/>
    </source>
</evidence>
<dbReference type="NCBIfam" id="TIGR00060">
    <property type="entry name" value="L18_bact"/>
    <property type="match status" value="1"/>
</dbReference>
<dbReference type="CDD" id="cd00432">
    <property type="entry name" value="Ribosomal_L18_L5e"/>
    <property type="match status" value="1"/>
</dbReference>
<comment type="similarity">
    <text evidence="1">Belongs to the universal ribosomal protein uL18 family.</text>
</comment>
<dbReference type="GO" id="GO:0005737">
    <property type="term" value="C:cytoplasm"/>
    <property type="evidence" value="ECO:0007669"/>
    <property type="project" value="EnsemblPlants"/>
</dbReference>
<dbReference type="InterPro" id="IPR005484">
    <property type="entry name" value="Ribosomal_uL18_bac/plant/anim"/>
</dbReference>
<evidence type="ECO:0000256" key="1">
    <source>
        <dbReference type="ARBA" id="ARBA00007116"/>
    </source>
</evidence>
<protein>
    <recommendedName>
        <fullName evidence="6">Large ribosomal subunit protein uL18c</fullName>
    </recommendedName>
    <alternativeName>
        <fullName evidence="7">CL18</fullName>
    </alternativeName>
</protein>
<dbReference type="GO" id="GO:1990904">
    <property type="term" value="C:ribonucleoprotein complex"/>
    <property type="evidence" value="ECO:0007669"/>
    <property type="project" value="UniProtKB-KW"/>
</dbReference>
<dbReference type="Pfam" id="PF00861">
    <property type="entry name" value="Ribosomal_L18p"/>
    <property type="match status" value="1"/>
</dbReference>
<accession>A4S0S2</accession>
<gene>
    <name evidence="9" type="primary">PRPL18</name>
    <name evidence="9" type="ORF">OSTLU_16290</name>
</gene>
<evidence type="ECO:0000256" key="8">
    <source>
        <dbReference type="SAM" id="MobiDB-lite"/>
    </source>
</evidence>
<evidence type="ECO:0000256" key="2">
    <source>
        <dbReference type="ARBA" id="ARBA00022730"/>
    </source>
</evidence>
<dbReference type="eggNOG" id="KOG1870">
    <property type="taxonomic scope" value="Eukaryota"/>
</dbReference>
<dbReference type="PANTHER" id="PTHR12899:SF3">
    <property type="entry name" value="LARGE RIBOSOMAL SUBUNIT PROTEIN UL18M"/>
    <property type="match status" value="1"/>
</dbReference>
<keyword evidence="5" id="KW-0687">Ribonucleoprotein</keyword>
<keyword evidence="4 9" id="KW-0689">Ribosomal protein</keyword>
<proteinExistence type="inferred from homology"/>
<name>A4S0S2_OSTLU</name>
<dbReference type="Proteomes" id="UP000001568">
    <property type="component" value="Chromosome 7"/>
</dbReference>
<keyword evidence="10" id="KW-1185">Reference proteome</keyword>
<keyword evidence="3" id="KW-0694">RNA-binding</keyword>
<dbReference type="OMA" id="NKQIYAQ"/>
<dbReference type="AlphaFoldDB" id="A4S0S2"/>
<dbReference type="FunFam" id="3.30.420.100:FF:000001">
    <property type="entry name" value="50S ribosomal protein L18"/>
    <property type="match status" value="1"/>
</dbReference>
<dbReference type="SUPFAM" id="SSF53137">
    <property type="entry name" value="Translational machinery components"/>
    <property type="match status" value="1"/>
</dbReference>
<dbReference type="KEGG" id="olu:OSTLU_16290"/>
<dbReference type="Gramene" id="ABO97082">
    <property type="protein sequence ID" value="ABO97082"/>
    <property type="gene ID" value="OSTLU_16290"/>
</dbReference>
<dbReference type="InterPro" id="IPR057268">
    <property type="entry name" value="Ribosomal_L18"/>
</dbReference>